<comment type="similarity">
    <text evidence="1 2">Belongs to the small heat shock protein (HSP20) family.</text>
</comment>
<dbReference type="Proteomes" id="UP000886047">
    <property type="component" value="Unassembled WGS sequence"/>
</dbReference>
<gene>
    <name evidence="4" type="ORF">ENN90_03510</name>
</gene>
<evidence type="ECO:0000313" key="4">
    <source>
        <dbReference type="EMBL" id="HDR50674.1"/>
    </source>
</evidence>
<evidence type="ECO:0000256" key="2">
    <source>
        <dbReference type="RuleBase" id="RU003616"/>
    </source>
</evidence>
<feature type="domain" description="SHSP" evidence="3">
    <location>
        <begin position="35"/>
        <end position="150"/>
    </location>
</feature>
<accession>A0A831PIG8</accession>
<dbReference type="InterPro" id="IPR008978">
    <property type="entry name" value="HSP20-like_chaperone"/>
</dbReference>
<comment type="caution">
    <text evidence="4">The sequence shown here is derived from an EMBL/GenBank/DDBJ whole genome shotgun (WGS) entry which is preliminary data.</text>
</comment>
<sequence length="150" mass="17177">MALARLSSGWFSSFPSFFDNLFEGNLTDWTSLNFAGENSTLPAVNVKETENDFQLEVAAPGMKKEDFKINYSKGRLIISSEKEAKHEEKNGENFSRREFCYQSFRRSFNVSEEVVNADKIEAKYKDGILHVTLPKREEVKPKPAKEIKIS</sequence>
<dbReference type="PANTHER" id="PTHR11527">
    <property type="entry name" value="HEAT-SHOCK PROTEIN 20 FAMILY MEMBER"/>
    <property type="match status" value="1"/>
</dbReference>
<dbReference type="AlphaFoldDB" id="A0A831PIG8"/>
<proteinExistence type="inferred from homology"/>
<organism evidence="4">
    <name type="scientific">Mariniphaga anaerophila</name>
    <dbReference type="NCBI Taxonomy" id="1484053"/>
    <lineage>
        <taxon>Bacteria</taxon>
        <taxon>Pseudomonadati</taxon>
        <taxon>Bacteroidota</taxon>
        <taxon>Bacteroidia</taxon>
        <taxon>Marinilabiliales</taxon>
        <taxon>Prolixibacteraceae</taxon>
        <taxon>Mariniphaga</taxon>
    </lineage>
</organism>
<reference evidence="4" key="1">
    <citation type="journal article" date="2020" name="mSystems">
        <title>Genome- and Community-Level Interaction Insights into Carbon Utilization and Element Cycling Functions of Hydrothermarchaeota in Hydrothermal Sediment.</title>
        <authorList>
            <person name="Zhou Z."/>
            <person name="Liu Y."/>
            <person name="Xu W."/>
            <person name="Pan J."/>
            <person name="Luo Z.H."/>
            <person name="Li M."/>
        </authorList>
    </citation>
    <scope>NUCLEOTIDE SEQUENCE [LARGE SCALE GENOMIC DNA]</scope>
    <source>
        <strain evidence="4">SpSt-1217</strain>
    </source>
</reference>
<dbReference type="SUPFAM" id="SSF49764">
    <property type="entry name" value="HSP20-like chaperones"/>
    <property type="match status" value="1"/>
</dbReference>
<dbReference type="InterPro" id="IPR031107">
    <property type="entry name" value="Small_HSP"/>
</dbReference>
<dbReference type="CDD" id="cd06464">
    <property type="entry name" value="ACD_sHsps-like"/>
    <property type="match status" value="1"/>
</dbReference>
<dbReference type="Pfam" id="PF00011">
    <property type="entry name" value="HSP20"/>
    <property type="match status" value="1"/>
</dbReference>
<dbReference type="EMBL" id="DSDK01000199">
    <property type="protein sequence ID" value="HDR50674.1"/>
    <property type="molecule type" value="Genomic_DNA"/>
</dbReference>
<evidence type="ECO:0000256" key="1">
    <source>
        <dbReference type="PROSITE-ProRule" id="PRU00285"/>
    </source>
</evidence>
<name>A0A831PIG8_9BACT</name>
<dbReference type="InterPro" id="IPR002068">
    <property type="entry name" value="A-crystallin/Hsp20_dom"/>
</dbReference>
<dbReference type="PROSITE" id="PS01031">
    <property type="entry name" value="SHSP"/>
    <property type="match status" value="1"/>
</dbReference>
<protein>
    <submittedName>
        <fullName evidence="4">Hsp20/alpha crystallin family protein</fullName>
    </submittedName>
</protein>
<dbReference type="Gene3D" id="2.60.40.790">
    <property type="match status" value="1"/>
</dbReference>
<evidence type="ECO:0000259" key="3">
    <source>
        <dbReference type="PROSITE" id="PS01031"/>
    </source>
</evidence>